<gene>
    <name evidence="4" type="ORF">GLV81_14510</name>
</gene>
<dbReference type="SUPFAM" id="SSF110296">
    <property type="entry name" value="Oligoxyloglucan reducing end-specific cellobiohydrolase"/>
    <property type="match status" value="1"/>
</dbReference>
<keyword evidence="5" id="KW-1185">Reference proteome</keyword>
<evidence type="ECO:0000256" key="1">
    <source>
        <dbReference type="ARBA" id="ARBA00022729"/>
    </source>
</evidence>
<dbReference type="Pfam" id="PF14870">
    <property type="entry name" value="PSII_BNR"/>
    <property type="match status" value="1"/>
</dbReference>
<dbReference type="InterPro" id="IPR028994">
    <property type="entry name" value="Integrin_alpha_N"/>
</dbReference>
<accession>A0A6I6GL27</accession>
<evidence type="ECO:0000259" key="2">
    <source>
        <dbReference type="Pfam" id="PF01833"/>
    </source>
</evidence>
<evidence type="ECO:0000313" key="5">
    <source>
        <dbReference type="Proteomes" id="UP000426027"/>
    </source>
</evidence>
<protein>
    <recommendedName>
        <fullName evidence="6">Photosynthesis system II assembly factor Ycf48/Hcf136-like domain-containing protein</fullName>
    </recommendedName>
</protein>
<feature type="domain" description="Photosynthesis system II assembly factor Ycf48/Hcf136-like" evidence="3">
    <location>
        <begin position="30"/>
        <end position="106"/>
    </location>
</feature>
<dbReference type="InterPro" id="IPR002909">
    <property type="entry name" value="IPT_dom"/>
</dbReference>
<dbReference type="Pfam" id="PF13517">
    <property type="entry name" value="FG-GAP_3"/>
    <property type="match status" value="1"/>
</dbReference>
<feature type="domain" description="IPT/TIG" evidence="2">
    <location>
        <begin position="462"/>
        <end position="518"/>
    </location>
</feature>
<evidence type="ECO:0000313" key="4">
    <source>
        <dbReference type="EMBL" id="QGW29155.1"/>
    </source>
</evidence>
<dbReference type="Gene3D" id="2.130.10.10">
    <property type="entry name" value="YVTN repeat-like/Quinoprotein amine dehydrogenase"/>
    <property type="match status" value="1"/>
</dbReference>
<evidence type="ECO:0000259" key="3">
    <source>
        <dbReference type="Pfam" id="PF14870"/>
    </source>
</evidence>
<dbReference type="InterPro" id="IPR028203">
    <property type="entry name" value="PSII_CF48-like_dom"/>
</dbReference>
<dbReference type="InterPro" id="IPR014756">
    <property type="entry name" value="Ig_E-set"/>
</dbReference>
<feature type="domain" description="IPT/TIG" evidence="2">
    <location>
        <begin position="299"/>
        <end position="361"/>
    </location>
</feature>
<keyword evidence="1" id="KW-0732">Signal</keyword>
<dbReference type="InterPro" id="IPR006624">
    <property type="entry name" value="Beta-propeller_rpt_TECPR"/>
</dbReference>
<evidence type="ECO:0008006" key="6">
    <source>
        <dbReference type="Google" id="ProtNLM"/>
    </source>
</evidence>
<dbReference type="PANTHER" id="PTHR46580">
    <property type="entry name" value="SENSOR KINASE-RELATED"/>
    <property type="match status" value="1"/>
</dbReference>
<dbReference type="Gene3D" id="2.60.40.10">
    <property type="entry name" value="Immunoglobulins"/>
    <property type="match status" value="3"/>
</dbReference>
<sequence>MTLNFNAAIAVSTNRGQNWLLTYWHSAISDGLTDVSFSGQTGFAVGSGYLLRTTNGGINWQQLPNPNGQPLKQVICFGNQSVWAVTQAGQLYRSADNGASFALVTQAPALIADIAFVNPNFGFAAASGQLFRTTNTGLTWQQLTTDDTRPGNFAGLRFASETVGFTNGHISTDSGRHWEELPNGPDRGYSFVAPSFVWATDGIYKLYKSNTLAFQGIPNARFRIDSTALASANQLRLISTSDRRYQHRWFRNGQLLANSFEVDYQRDSCTVTDTFRLEVSNNAGSRSHEVQISYRLQQPIISSFLPTSSVAGGTVTITGTNLHMTRSVSFAGVPARSFSILSSTTITAIVDTGGSGAVQISSRCGISSRPGFTFIPPSGMAILRIYPDSGKIGDEILIEGSKLNLVKRVLIGGAEAQRFSILDSTKIVAVVGKGQTGLVEIRSVSDASTLGTFTFVQRQAPPKIISISPNKGLVGSLVTVKLEGLSNTNSLRARFGSFPANIVNANTDSITIEVPPGTLVRTIALQTESGVIHAPTPFETIFNGGGAKALGTTFQKPAQFSNLVPRGKSRLGFYEQFYLPVLVDDLDGDGQADMVATPAPNSGHGLWAMKLQMKNGIIEEGQKLQLAGNTGSLFAALGDLNNDGLPEIVVSDSAGLLVYTNLSTRGDIKFGSPVKLVSKLVADGSHSIHIMDFDNDGFNDIQVGVSIIRNLSANSNVIKLSEVPYIINEIASLYPDYPRYYPPVVVCRSLSNPYKGKASLLFGLPGQRQDNRIVFLTNESEPGIIKLVRQIDHPILLDAPAETWESNIKRIPFIEDIDRDGIPDLLLSGFNNWGIPFGLDYYKGYFNQNKWEFMVDPIKVLMKDSYDQPSALSVFIFGDAISKMVDLDGDGAKEVYFGNLQSTPIVLRFEKDSLGMIYAKQEELHLNSHRFNYRNDFFYFDGVDDLNGDAKPDLVGRTRSGYFSAVPDNYELKDYQSVAVSLNNLGNDNVIPICPAETDIILESPLSGSEYIWQVDTGTGYIAAKDLLGMENAHTKLLTIKLISASWRKADFRCLADSVPGSTFSMRFENSYLHNDTAALSNAHWHNPNVWSCGVVPNEYTHVVIPAGSAADIKTGDASSKSITIKNGSSLIIRQGRRLITQQ</sequence>
<dbReference type="Gene3D" id="2.130.10.130">
    <property type="entry name" value="Integrin alpha, N-terminal"/>
    <property type="match status" value="2"/>
</dbReference>
<dbReference type="RefSeq" id="WP_157479508.1">
    <property type="nucleotide sequence ID" value="NZ_CP046566.1"/>
</dbReference>
<dbReference type="SUPFAM" id="SSF69318">
    <property type="entry name" value="Integrin alpha N-terminal domain"/>
    <property type="match status" value="2"/>
</dbReference>
<dbReference type="Proteomes" id="UP000426027">
    <property type="component" value="Chromosome"/>
</dbReference>
<dbReference type="EMBL" id="CP046566">
    <property type="protein sequence ID" value="QGW29155.1"/>
    <property type="molecule type" value="Genomic_DNA"/>
</dbReference>
<dbReference type="InterPro" id="IPR013517">
    <property type="entry name" value="FG-GAP"/>
</dbReference>
<dbReference type="AlphaFoldDB" id="A0A6I6GL27"/>
<dbReference type="InterPro" id="IPR013783">
    <property type="entry name" value="Ig-like_fold"/>
</dbReference>
<reference evidence="4 5" key="1">
    <citation type="submission" date="2019-11" db="EMBL/GenBank/DDBJ databases">
        <authorList>
            <person name="Im W.T."/>
        </authorList>
    </citation>
    <scope>NUCLEOTIDE SEQUENCE [LARGE SCALE GENOMIC DNA]</scope>
    <source>
        <strain evidence="4 5">SB-02</strain>
    </source>
</reference>
<dbReference type="CDD" id="cd00102">
    <property type="entry name" value="IPT"/>
    <property type="match status" value="3"/>
</dbReference>
<dbReference type="InterPro" id="IPR015943">
    <property type="entry name" value="WD40/YVTN_repeat-like_dom_sf"/>
</dbReference>
<feature type="domain" description="IPT/TIG" evidence="2">
    <location>
        <begin position="382"/>
        <end position="444"/>
    </location>
</feature>
<dbReference type="PANTHER" id="PTHR46580:SF2">
    <property type="entry name" value="MAM DOMAIN-CONTAINING PROTEIN"/>
    <property type="match status" value="1"/>
</dbReference>
<dbReference type="KEGG" id="fls:GLV81_14510"/>
<dbReference type="SUPFAM" id="SSF81296">
    <property type="entry name" value="E set domains"/>
    <property type="match status" value="3"/>
</dbReference>
<dbReference type="SMART" id="SM00706">
    <property type="entry name" value="TECPR"/>
    <property type="match status" value="2"/>
</dbReference>
<dbReference type="Pfam" id="PF01833">
    <property type="entry name" value="TIG"/>
    <property type="match status" value="3"/>
</dbReference>
<proteinExistence type="predicted"/>
<name>A0A6I6GL27_9BACT</name>
<organism evidence="4 5">
    <name type="scientific">Phnomibacter ginsenosidimutans</name>
    <dbReference type="NCBI Taxonomy" id="2676868"/>
    <lineage>
        <taxon>Bacteria</taxon>
        <taxon>Pseudomonadati</taxon>
        <taxon>Bacteroidota</taxon>
        <taxon>Chitinophagia</taxon>
        <taxon>Chitinophagales</taxon>
        <taxon>Chitinophagaceae</taxon>
        <taxon>Phnomibacter</taxon>
    </lineage>
</organism>